<dbReference type="InterPro" id="IPR020084">
    <property type="entry name" value="NUDIX_hydrolase_CS"/>
</dbReference>
<evidence type="ECO:0000256" key="4">
    <source>
        <dbReference type="RuleBase" id="RU003476"/>
    </source>
</evidence>
<dbReference type="PRINTS" id="PR00502">
    <property type="entry name" value="NUDIXFAMILY"/>
</dbReference>
<dbReference type="OrthoDB" id="9804442at2"/>
<proteinExistence type="inferred from homology"/>
<dbReference type="PROSITE" id="PS00893">
    <property type="entry name" value="NUDIX_BOX"/>
    <property type="match status" value="1"/>
</dbReference>
<evidence type="ECO:0000256" key="1">
    <source>
        <dbReference type="ARBA" id="ARBA00001946"/>
    </source>
</evidence>
<dbReference type="Gene3D" id="3.90.79.10">
    <property type="entry name" value="Nucleoside Triphosphate Pyrophosphohydrolase"/>
    <property type="match status" value="1"/>
</dbReference>
<sequence length="182" mass="20112">MGGAEIWDVTDERGVPTGQTFVRGAPDWPTGRFHVVAATCAVDEAGRLLLTKRAAAKDFAGLWEFPGGSAVAGETSAEAAARELREEAGLRVAPTAFRLVDRFQEDTALFDLYLVAAPADQQPRPDGIEVSEVAWVEVAEVRRRWLDHELADPWMQRLKAFWEPLTAALSVRPSSARRRRVE</sequence>
<feature type="domain" description="Nudix hydrolase" evidence="5">
    <location>
        <begin position="32"/>
        <end position="163"/>
    </location>
</feature>
<dbReference type="SUPFAM" id="SSF55811">
    <property type="entry name" value="Nudix"/>
    <property type="match status" value="1"/>
</dbReference>
<gene>
    <name evidence="6" type="ORF">CLV52_3188</name>
</gene>
<dbReference type="InterPro" id="IPR015797">
    <property type="entry name" value="NUDIX_hydrolase-like_dom_sf"/>
</dbReference>
<evidence type="ECO:0000313" key="6">
    <source>
        <dbReference type="EMBL" id="TDS76072.1"/>
    </source>
</evidence>
<evidence type="ECO:0000313" key="7">
    <source>
        <dbReference type="Proteomes" id="UP000295344"/>
    </source>
</evidence>
<accession>A0A4R7FJ67</accession>
<dbReference type="PANTHER" id="PTHR43046">
    <property type="entry name" value="GDP-MANNOSE MANNOSYL HYDROLASE"/>
    <property type="match status" value="1"/>
</dbReference>
<comment type="similarity">
    <text evidence="2 4">Belongs to the Nudix hydrolase family.</text>
</comment>
<dbReference type="PANTHER" id="PTHR43046:SF14">
    <property type="entry name" value="MUTT_NUDIX FAMILY PROTEIN"/>
    <property type="match status" value="1"/>
</dbReference>
<dbReference type="InterPro" id="IPR020476">
    <property type="entry name" value="Nudix_hydrolase"/>
</dbReference>
<dbReference type="PROSITE" id="PS51462">
    <property type="entry name" value="NUDIX"/>
    <property type="match status" value="1"/>
</dbReference>
<protein>
    <submittedName>
        <fullName evidence="6">Mutator protein MutT</fullName>
    </submittedName>
</protein>
<name>A0A4R7FJ67_9MICO</name>
<comment type="cofactor">
    <cofactor evidence="1">
        <name>Mg(2+)</name>
        <dbReference type="ChEBI" id="CHEBI:18420"/>
    </cofactor>
</comment>
<dbReference type="Proteomes" id="UP000295344">
    <property type="component" value="Unassembled WGS sequence"/>
</dbReference>
<keyword evidence="3 4" id="KW-0378">Hydrolase</keyword>
<dbReference type="InterPro" id="IPR000086">
    <property type="entry name" value="NUDIX_hydrolase_dom"/>
</dbReference>
<keyword evidence="7" id="KW-1185">Reference proteome</keyword>
<dbReference type="EMBL" id="SOAM01000003">
    <property type="protein sequence ID" value="TDS76072.1"/>
    <property type="molecule type" value="Genomic_DNA"/>
</dbReference>
<evidence type="ECO:0000256" key="2">
    <source>
        <dbReference type="ARBA" id="ARBA00005582"/>
    </source>
</evidence>
<evidence type="ECO:0000256" key="3">
    <source>
        <dbReference type="ARBA" id="ARBA00022801"/>
    </source>
</evidence>
<dbReference type="AlphaFoldDB" id="A0A4R7FJ67"/>
<dbReference type="RefSeq" id="WP_133767280.1">
    <property type="nucleotide sequence ID" value="NZ_BAAARP010000001.1"/>
</dbReference>
<reference evidence="6 7" key="1">
    <citation type="submission" date="2019-03" db="EMBL/GenBank/DDBJ databases">
        <title>Genomic Encyclopedia of Archaeal and Bacterial Type Strains, Phase II (KMG-II): from individual species to whole genera.</title>
        <authorList>
            <person name="Goeker M."/>
        </authorList>
    </citation>
    <scope>NUCLEOTIDE SEQUENCE [LARGE SCALE GENOMIC DNA]</scope>
    <source>
        <strain evidence="6 7">DSM 24782</strain>
    </source>
</reference>
<dbReference type="GO" id="GO:0016787">
    <property type="term" value="F:hydrolase activity"/>
    <property type="evidence" value="ECO:0007669"/>
    <property type="project" value="UniProtKB-KW"/>
</dbReference>
<evidence type="ECO:0000259" key="5">
    <source>
        <dbReference type="PROSITE" id="PS51462"/>
    </source>
</evidence>
<comment type="caution">
    <text evidence="6">The sequence shown here is derived from an EMBL/GenBank/DDBJ whole genome shotgun (WGS) entry which is preliminary data.</text>
</comment>
<dbReference type="Pfam" id="PF00293">
    <property type="entry name" value="NUDIX"/>
    <property type="match status" value="1"/>
</dbReference>
<organism evidence="6 7">
    <name type="scientific">Amnibacterium kyonggiense</name>
    <dbReference type="NCBI Taxonomy" id="595671"/>
    <lineage>
        <taxon>Bacteria</taxon>
        <taxon>Bacillati</taxon>
        <taxon>Actinomycetota</taxon>
        <taxon>Actinomycetes</taxon>
        <taxon>Micrococcales</taxon>
        <taxon>Microbacteriaceae</taxon>
        <taxon>Amnibacterium</taxon>
    </lineage>
</organism>